<evidence type="ECO:0000313" key="1">
    <source>
        <dbReference type="EMBL" id="SNS06555.1"/>
    </source>
</evidence>
<accession>A0A239BEV2</accession>
<dbReference type="EMBL" id="FZOD01000003">
    <property type="protein sequence ID" value="SNS06555.1"/>
    <property type="molecule type" value="Genomic_DNA"/>
</dbReference>
<keyword evidence="2" id="KW-1185">Reference proteome</keyword>
<dbReference type="AlphaFoldDB" id="A0A239BEV2"/>
<protein>
    <submittedName>
        <fullName evidence="1">Uncharacterized protein</fullName>
    </submittedName>
</protein>
<sequence length="89" mass="9704">MPAVTVGNPLTLPRLPQPLDAVREREVLTITTAPSGFDGEGFPVRRALATIKSQYLDPFIMMDQMGEVDYAPGESKDSVNWGSIPTDAR</sequence>
<gene>
    <name evidence="1" type="ORF">SAMN05216276_1003171</name>
</gene>
<dbReference type="RefSeq" id="WP_218825120.1">
    <property type="nucleotide sequence ID" value="NZ_FZOD01000003.1"/>
</dbReference>
<dbReference type="Proteomes" id="UP000198282">
    <property type="component" value="Unassembled WGS sequence"/>
</dbReference>
<organism evidence="1 2">
    <name type="scientific">Streptosporangium subroseum</name>
    <dbReference type="NCBI Taxonomy" id="106412"/>
    <lineage>
        <taxon>Bacteria</taxon>
        <taxon>Bacillati</taxon>
        <taxon>Actinomycetota</taxon>
        <taxon>Actinomycetes</taxon>
        <taxon>Streptosporangiales</taxon>
        <taxon>Streptosporangiaceae</taxon>
        <taxon>Streptosporangium</taxon>
    </lineage>
</organism>
<reference evidence="1 2" key="1">
    <citation type="submission" date="2017-06" db="EMBL/GenBank/DDBJ databases">
        <authorList>
            <person name="Kim H.J."/>
            <person name="Triplett B.A."/>
        </authorList>
    </citation>
    <scope>NUCLEOTIDE SEQUENCE [LARGE SCALE GENOMIC DNA]</scope>
    <source>
        <strain evidence="1 2">CGMCC 4.2132</strain>
    </source>
</reference>
<name>A0A239BEV2_9ACTN</name>
<evidence type="ECO:0000313" key="2">
    <source>
        <dbReference type="Proteomes" id="UP000198282"/>
    </source>
</evidence>
<proteinExistence type="predicted"/>